<evidence type="ECO:0000256" key="1">
    <source>
        <dbReference type="SAM" id="Phobius"/>
    </source>
</evidence>
<evidence type="ECO:0000313" key="2">
    <source>
        <dbReference type="EMBL" id="TLM88797.1"/>
    </source>
</evidence>
<evidence type="ECO:0000313" key="3">
    <source>
        <dbReference type="Proteomes" id="UP000305517"/>
    </source>
</evidence>
<feature type="transmembrane region" description="Helical" evidence="1">
    <location>
        <begin position="75"/>
        <end position="96"/>
    </location>
</feature>
<keyword evidence="1" id="KW-0812">Transmembrane</keyword>
<proteinExistence type="predicted"/>
<feature type="transmembrane region" description="Helical" evidence="1">
    <location>
        <begin position="108"/>
        <end position="129"/>
    </location>
</feature>
<dbReference type="RefSeq" id="WP_138081714.1">
    <property type="nucleotide sequence ID" value="NZ_VAJM01000016.1"/>
</dbReference>
<keyword evidence="1" id="KW-0472">Membrane</keyword>
<dbReference type="AlphaFoldDB" id="A0A5R8WJA8"/>
<dbReference type="EMBL" id="VAJM01000016">
    <property type="protein sequence ID" value="TLM88797.1"/>
    <property type="molecule type" value="Genomic_DNA"/>
</dbReference>
<reference evidence="2 3" key="1">
    <citation type="submission" date="2019-05" db="EMBL/GenBank/DDBJ databases">
        <title>Hymenobacter edaphi sp. nov., isolated from abandoned arsenic-contaminated farmland soil.</title>
        <authorList>
            <person name="Nie L."/>
        </authorList>
    </citation>
    <scope>NUCLEOTIDE SEQUENCE [LARGE SCALE GENOMIC DNA]</scope>
    <source>
        <strain evidence="2 3">1-3-3-8</strain>
    </source>
</reference>
<dbReference type="Proteomes" id="UP000305517">
    <property type="component" value="Unassembled WGS sequence"/>
</dbReference>
<keyword evidence="3" id="KW-1185">Reference proteome</keyword>
<evidence type="ECO:0008006" key="4">
    <source>
        <dbReference type="Google" id="ProtNLM"/>
    </source>
</evidence>
<feature type="transmembrane region" description="Helical" evidence="1">
    <location>
        <begin position="45"/>
        <end position="63"/>
    </location>
</feature>
<protein>
    <recommendedName>
        <fullName evidence="4">DUF4134 domain-containing protein</fullName>
    </recommendedName>
</protein>
<dbReference type="OrthoDB" id="893469at2"/>
<accession>A0A5R8WJA8</accession>
<keyword evidence="1" id="KW-1133">Transmembrane helix</keyword>
<sequence length="146" mass="15453">MITSTLNRAARRSQQFAADTTARVLAAGATFPASWGRMGSWEKRFWAAFLGLAAAHGDVWAQGAGSNTVTQLNNVKTTVIGIGQVLFAIFLMVGLVKTVKKFIGGEPDAMTSLMWLIGGVLLFFGFQVLKNQLVQNAGGMSGGGVE</sequence>
<gene>
    <name evidence="2" type="ORF">FDY95_23470</name>
</gene>
<comment type="caution">
    <text evidence="2">The sequence shown here is derived from an EMBL/GenBank/DDBJ whole genome shotgun (WGS) entry which is preliminary data.</text>
</comment>
<name>A0A5R8WJA8_9BACT</name>
<organism evidence="2 3">
    <name type="scientific">Hymenobacter jeollabukensis</name>
    <dbReference type="NCBI Taxonomy" id="2025313"/>
    <lineage>
        <taxon>Bacteria</taxon>
        <taxon>Pseudomonadati</taxon>
        <taxon>Bacteroidota</taxon>
        <taxon>Cytophagia</taxon>
        <taxon>Cytophagales</taxon>
        <taxon>Hymenobacteraceae</taxon>
        <taxon>Hymenobacter</taxon>
    </lineage>
</organism>